<evidence type="ECO:0000256" key="2">
    <source>
        <dbReference type="ARBA" id="ARBA00022692"/>
    </source>
</evidence>
<evidence type="ECO:0000256" key="6">
    <source>
        <dbReference type="RuleBase" id="RU363132"/>
    </source>
</evidence>
<dbReference type="RefSeq" id="XP_070855739.1">
    <property type="nucleotide sequence ID" value="XM_071004737.1"/>
</dbReference>
<feature type="transmembrane region" description="Helical" evidence="6">
    <location>
        <begin position="126"/>
        <end position="146"/>
    </location>
</feature>
<dbReference type="EMBL" id="JABSNW010000011">
    <property type="protein sequence ID" value="KAL2884558.1"/>
    <property type="molecule type" value="Genomic_DNA"/>
</dbReference>
<organism evidence="9 10">
    <name type="scientific">Ceratocystis lukuohia</name>
    <dbReference type="NCBI Taxonomy" id="2019550"/>
    <lineage>
        <taxon>Eukaryota</taxon>
        <taxon>Fungi</taxon>
        <taxon>Dikarya</taxon>
        <taxon>Ascomycota</taxon>
        <taxon>Pezizomycotina</taxon>
        <taxon>Sordariomycetes</taxon>
        <taxon>Hypocreomycetidae</taxon>
        <taxon>Microascales</taxon>
        <taxon>Ceratocystidaceae</taxon>
        <taxon>Ceratocystis</taxon>
    </lineage>
</organism>
<evidence type="ECO:0000313" key="10">
    <source>
        <dbReference type="Proteomes" id="UP001610728"/>
    </source>
</evidence>
<feature type="region of interest" description="Disordered" evidence="7">
    <location>
        <begin position="245"/>
        <end position="266"/>
    </location>
</feature>
<keyword evidence="10" id="KW-1185">Reference proteome</keyword>
<keyword evidence="3 6" id="KW-0256">Endoplasmic reticulum</keyword>
<feature type="transmembrane region" description="Helical" evidence="6">
    <location>
        <begin position="152"/>
        <end position="172"/>
    </location>
</feature>
<evidence type="ECO:0000313" key="9">
    <source>
        <dbReference type="EMBL" id="KAL2884558.1"/>
    </source>
</evidence>
<comment type="caution">
    <text evidence="9">The sequence shown here is derived from an EMBL/GenBank/DDBJ whole genome shotgun (WGS) entry which is preliminary data.</text>
</comment>
<evidence type="ECO:0000259" key="8">
    <source>
        <dbReference type="PROSITE" id="PS50845"/>
    </source>
</evidence>
<feature type="compositionally biased region" description="Basic and acidic residues" evidence="7">
    <location>
        <begin position="246"/>
        <end position="260"/>
    </location>
</feature>
<comment type="subcellular location">
    <subcellularLocation>
        <location evidence="1 6">Endoplasmic reticulum membrane</location>
        <topology evidence="1 6">Multi-pass membrane protein</topology>
    </subcellularLocation>
</comment>
<sequence>MADAKIDADSHSLTAPKPAGENFSSYFQYLLSWNNPRDSGIAYGSIVASIILIRCIDVLRYAFKLTYLTLAVTVAAEVLGKLVIGNGLTSQMRPRKYWTISRDATEAMASDLHELANFISTESQKVIYVENTYVSGAALVGAFLSYHLVKIIPYWALAIMTVSAVFFGPLVYRENQEVIDAQIDKLYELVAEKNTELRKTAVDLTGQAGDMAKQHFGNFSTKAQSMLRGRVEKIKIDDFPAAPTGELKKEAEKEEVKVPEAEPLLA</sequence>
<reference evidence="9 10" key="1">
    <citation type="submission" date="2020-05" db="EMBL/GenBank/DDBJ databases">
        <title>Ceratocystis lukuohia genome.</title>
        <authorList>
            <person name="Harrington T.C."/>
            <person name="Kim K."/>
            <person name="Mayers C.G."/>
        </authorList>
    </citation>
    <scope>NUCLEOTIDE SEQUENCE [LARGE SCALE GENOMIC DNA]</scope>
    <source>
        <strain evidence="9 10">C4212</strain>
    </source>
</reference>
<keyword evidence="4 6" id="KW-1133">Transmembrane helix</keyword>
<evidence type="ECO:0000256" key="3">
    <source>
        <dbReference type="ARBA" id="ARBA00022824"/>
    </source>
</evidence>
<feature type="transmembrane region" description="Helical" evidence="6">
    <location>
        <begin position="65"/>
        <end position="88"/>
    </location>
</feature>
<feature type="domain" description="Reticulon" evidence="8">
    <location>
        <begin position="27"/>
        <end position="252"/>
    </location>
</feature>
<dbReference type="InterPro" id="IPR003388">
    <property type="entry name" value="Reticulon"/>
</dbReference>
<dbReference type="GeneID" id="98121707"/>
<evidence type="ECO:0000256" key="7">
    <source>
        <dbReference type="SAM" id="MobiDB-lite"/>
    </source>
</evidence>
<dbReference type="PROSITE" id="PS50845">
    <property type="entry name" value="RETICULON"/>
    <property type="match status" value="1"/>
</dbReference>
<proteinExistence type="predicted"/>
<feature type="transmembrane region" description="Helical" evidence="6">
    <location>
        <begin position="40"/>
        <end position="59"/>
    </location>
</feature>
<keyword evidence="2 6" id="KW-0812">Transmembrane</keyword>
<protein>
    <recommendedName>
        <fullName evidence="6">Reticulon-like protein</fullName>
    </recommendedName>
</protein>
<evidence type="ECO:0000256" key="4">
    <source>
        <dbReference type="ARBA" id="ARBA00022989"/>
    </source>
</evidence>
<evidence type="ECO:0000256" key="1">
    <source>
        <dbReference type="ARBA" id="ARBA00004477"/>
    </source>
</evidence>
<keyword evidence="5 6" id="KW-0472">Membrane</keyword>
<dbReference type="Pfam" id="PF02453">
    <property type="entry name" value="Reticulon"/>
    <property type="match status" value="1"/>
</dbReference>
<gene>
    <name evidence="9" type="ORF">HOO65_110029</name>
</gene>
<dbReference type="Proteomes" id="UP001610728">
    <property type="component" value="Unassembled WGS sequence"/>
</dbReference>
<accession>A0ABR4M8G5</accession>
<name>A0ABR4M8G5_9PEZI</name>
<evidence type="ECO:0000256" key="5">
    <source>
        <dbReference type="ARBA" id="ARBA00023136"/>
    </source>
</evidence>